<dbReference type="InterPro" id="IPR036180">
    <property type="entry name" value="Gelsolin-like_dom_sf"/>
</dbReference>
<dbReference type="GeneTree" id="ENSGT00950000182924"/>
<proteinExistence type="inferred from homology"/>
<dbReference type="SUPFAM" id="SSF53300">
    <property type="entry name" value="vWA-like"/>
    <property type="match status" value="1"/>
</dbReference>
<reference evidence="14" key="2">
    <citation type="submission" date="2025-09" db="UniProtKB">
        <authorList>
            <consortium name="Ensembl"/>
        </authorList>
    </citation>
    <scope>IDENTIFICATION</scope>
</reference>
<keyword evidence="15" id="KW-1185">Reference proteome</keyword>
<dbReference type="SUPFAM" id="SSF81811">
    <property type="entry name" value="Helical domain of Sec23/24"/>
    <property type="match status" value="1"/>
</dbReference>
<dbReference type="InterPro" id="IPR036174">
    <property type="entry name" value="Znf_Sec23_Sec24_sf"/>
</dbReference>
<evidence type="ECO:0000259" key="11">
    <source>
        <dbReference type="Pfam" id="PF04811"/>
    </source>
</evidence>
<feature type="domain" description="Gelsolin-like" evidence="9">
    <location>
        <begin position="905"/>
        <end position="977"/>
    </location>
</feature>
<dbReference type="InterPro" id="IPR006895">
    <property type="entry name" value="Znf_Sec23_Sec24"/>
</dbReference>
<evidence type="ECO:0000256" key="5">
    <source>
        <dbReference type="ARBA" id="ARBA00022448"/>
    </source>
</evidence>
<evidence type="ECO:0000259" key="12">
    <source>
        <dbReference type="Pfam" id="PF04815"/>
    </source>
</evidence>
<dbReference type="Pfam" id="PF00626">
    <property type="entry name" value="Gelsolin"/>
    <property type="match status" value="1"/>
</dbReference>
<evidence type="ECO:0000256" key="8">
    <source>
        <dbReference type="SAM" id="MobiDB-lite"/>
    </source>
</evidence>
<evidence type="ECO:0000256" key="7">
    <source>
        <dbReference type="ARBA" id="ARBA00023329"/>
    </source>
</evidence>
<dbReference type="GO" id="GO:0005829">
    <property type="term" value="C:cytosol"/>
    <property type="evidence" value="ECO:0007669"/>
    <property type="project" value="UniProtKB-SubCell"/>
</dbReference>
<evidence type="ECO:0000256" key="2">
    <source>
        <dbReference type="ARBA" id="ARBA00004397"/>
    </source>
</evidence>
<evidence type="ECO:0000259" key="13">
    <source>
        <dbReference type="Pfam" id="PF08033"/>
    </source>
</evidence>
<dbReference type="Gene3D" id="2.30.30.380">
    <property type="entry name" value="Zn-finger domain of Sec23/24"/>
    <property type="match status" value="1"/>
</dbReference>
<dbReference type="Gene3D" id="3.40.20.10">
    <property type="entry name" value="Severin"/>
    <property type="match status" value="1"/>
</dbReference>
<dbReference type="SUPFAM" id="SSF82754">
    <property type="entry name" value="C-terminal, gelsolin-like domain of Sec23/24"/>
    <property type="match status" value="1"/>
</dbReference>
<dbReference type="Gene3D" id="1.20.120.730">
    <property type="entry name" value="Sec23/Sec24 helical domain"/>
    <property type="match status" value="1"/>
</dbReference>
<dbReference type="GO" id="GO:0090110">
    <property type="term" value="P:COPII-coated vesicle cargo loading"/>
    <property type="evidence" value="ECO:0007669"/>
    <property type="project" value="TreeGrafter"/>
</dbReference>
<feature type="compositionally biased region" description="Pro residues" evidence="8">
    <location>
        <begin position="221"/>
        <end position="231"/>
    </location>
</feature>
<dbReference type="SUPFAM" id="SSF82919">
    <property type="entry name" value="Zn-finger domain of Sec23/24"/>
    <property type="match status" value="1"/>
</dbReference>
<dbReference type="PANTHER" id="PTHR13803">
    <property type="entry name" value="SEC24-RELATED PROTEIN"/>
    <property type="match status" value="1"/>
</dbReference>
<reference evidence="14" key="1">
    <citation type="submission" date="2025-08" db="UniProtKB">
        <authorList>
            <consortium name="Ensembl"/>
        </authorList>
    </citation>
    <scope>IDENTIFICATION</scope>
</reference>
<evidence type="ECO:0000256" key="3">
    <source>
        <dbReference type="ARBA" id="ARBA00004514"/>
    </source>
</evidence>
<evidence type="ECO:0000313" key="15">
    <source>
        <dbReference type="Proteomes" id="UP000694383"/>
    </source>
</evidence>
<protein>
    <submittedName>
        <fullName evidence="14">SEC24 homolog C, COPII coat complex component</fullName>
    </submittedName>
</protein>
<feature type="domain" description="Zinc finger Sec23/Sec24-type" evidence="10">
    <location>
        <begin position="400"/>
        <end position="438"/>
    </location>
</feature>
<feature type="compositionally biased region" description="Polar residues" evidence="8">
    <location>
        <begin position="90"/>
        <end position="103"/>
    </location>
</feature>
<feature type="compositionally biased region" description="Low complexity" evidence="8">
    <location>
        <begin position="232"/>
        <end position="243"/>
    </location>
</feature>
<dbReference type="Pfam" id="PF04810">
    <property type="entry name" value="zf-Sec23_Sec24"/>
    <property type="match status" value="1"/>
</dbReference>
<feature type="region of interest" description="Disordered" evidence="8">
    <location>
        <begin position="1"/>
        <end position="243"/>
    </location>
</feature>
<feature type="compositionally biased region" description="Pro residues" evidence="8">
    <location>
        <begin position="183"/>
        <end position="208"/>
    </location>
</feature>
<comment type="subcellular location">
    <subcellularLocation>
        <location evidence="3">Cytoplasm</location>
        <location evidence="3">Cytosol</location>
    </subcellularLocation>
    <subcellularLocation>
        <location evidence="1">Cytoplasmic vesicle</location>
        <location evidence="1">COPII-coated vesicle membrane</location>
        <topology evidence="1">Peripheral membrane protein</topology>
        <orientation evidence="1">Cytoplasmic side</orientation>
    </subcellularLocation>
    <subcellularLocation>
        <location evidence="2">Endoplasmic reticulum membrane</location>
        <topology evidence="2">Peripheral membrane protein</topology>
        <orientation evidence="2">Cytoplasmic side</orientation>
    </subcellularLocation>
</comment>
<dbReference type="GO" id="GO:0030127">
    <property type="term" value="C:COPII vesicle coat"/>
    <property type="evidence" value="ECO:0007669"/>
    <property type="project" value="InterPro"/>
</dbReference>
<dbReference type="InterPro" id="IPR029006">
    <property type="entry name" value="ADF-H/Gelsolin-like_dom_sf"/>
</dbReference>
<dbReference type="AlphaFoldDB" id="A0A8C7WS26"/>
<feature type="compositionally biased region" description="Low complexity" evidence="8">
    <location>
        <begin position="113"/>
        <end position="123"/>
    </location>
</feature>
<comment type="similarity">
    <text evidence="4">Belongs to the SEC23/SEC24 family. SEC24 subfamily.</text>
</comment>
<feature type="compositionally biased region" description="Low complexity" evidence="8">
    <location>
        <begin position="57"/>
        <end position="66"/>
    </location>
</feature>
<sequence>MNVNQHTPMAPPYGQPQPSYGQPGYGQPTYAPLDSGYPAPYAPHNGPASAYHPGIPPQGSQQYYPSSAPPSQQPISSLPPTSQQRFVSPGQPQHTFPPSSTSYAGPAPPPTQPASTPVTQTQPPFHPHQPPFSSAPGGQPPAFTTGPPPPAQGSFPPQAPPPSSQPGSFPPPSSVSSGQYPSSMPPPQQPPQSQPPTYHPGPPPPQAQMPPTSIGQSNHQPPGPQGPPSPTGPLQQPPLQQGMQTGYPPGLAVAFLLSYLFFCNLCIYLFCPVHTNLLDKHLNIKQASDMPPVQKSRHRIDPDAIPSPIQVIEDDKAKTTEPFTTGVRGQAPPLVTTNFQVKDQGNASPRFVRCTAYNMPCTADMAKQSQVPLAAVIKPLAILPPDETPPYLVDHGEGGPIRCNRCKAYMCPYMQFIEGGRRFQCSFCSCVTEVPPHYFQHLDHTGRRVDCYDRPELSLGSYEFLATVDYCKNNKIPQPPAYIFLIDVSYNAVKSGLVSIICQELKSLLDHLPRENPEMDSVIRVGFVTYNKVLHFYNVKSSLAQPQMLVVSDVSDMFVPLLDGFLVNVNDSRQVIESLLDQIPEMFADTRETETVFGPVIQAGLEALKAADCAGKLFVFHTSLPIAEAPGKLKNREDKKLIGTDKEKVSDTKSFPLSSLAFPMFFSSFQAESDQERFLNDLRRDVQKPVGFDAVMRVRTSTGIRATDFFGSFFMNNTTDVELAGLDCDKAITVEFKHDDKLSEETGALMQCAVLYTSCSGQRRLRIHNMAVNCCSQLADLYRNCETDTIINFLSKYAFRGVLNNPTKAVRDTLVNQCAQILACYRKNCASPSSAGQLILPECMKLLPVYLNCVLKSDVLLPGADVSLDDRAYLRQLISCMDVAETHVFFYPRLLPLVKLESGALPVAVRDSEERLSKGGVYLLETGLHLFLWVGASVQQELLLNIFGTPSFGQIDSSMTSLPVLENPISQRLREIIDSFRAQRSRYMKLILVKQEDRAELMFKHFLVEDKSASGGASYVDFLCHMHKEIRQLLS</sequence>
<feature type="compositionally biased region" description="Low complexity" evidence="8">
    <location>
        <begin position="73"/>
        <end position="84"/>
    </location>
</feature>
<dbReference type="InterPro" id="IPR006900">
    <property type="entry name" value="Sec23/24_helical_dom"/>
</dbReference>
<evidence type="ECO:0000256" key="6">
    <source>
        <dbReference type="ARBA" id="ARBA00022927"/>
    </source>
</evidence>
<evidence type="ECO:0000256" key="1">
    <source>
        <dbReference type="ARBA" id="ARBA00004299"/>
    </source>
</evidence>
<keyword evidence="5" id="KW-0813">Transport</keyword>
<dbReference type="Gene3D" id="3.40.50.410">
    <property type="entry name" value="von Willebrand factor, type A domain"/>
    <property type="match status" value="1"/>
</dbReference>
<dbReference type="GO" id="GO:0008270">
    <property type="term" value="F:zinc ion binding"/>
    <property type="evidence" value="ECO:0007669"/>
    <property type="project" value="InterPro"/>
</dbReference>
<feature type="domain" description="Sec23/Sec24 helical" evidence="12">
    <location>
        <begin position="787"/>
        <end position="886"/>
    </location>
</feature>
<keyword evidence="7" id="KW-0968">Cytoplasmic vesicle</keyword>
<dbReference type="GO" id="GO:0005789">
    <property type="term" value="C:endoplasmic reticulum membrane"/>
    <property type="evidence" value="ECO:0007669"/>
    <property type="project" value="UniProtKB-SubCell"/>
</dbReference>
<dbReference type="FunFam" id="2.30.30.380:FF:000003">
    <property type="entry name" value="SEC24 homolog D, COPII coat complex component"/>
    <property type="match status" value="1"/>
</dbReference>
<feature type="domain" description="Sec23/Sec24 beta-sandwich" evidence="13">
    <location>
        <begin position="691"/>
        <end position="774"/>
    </location>
</feature>
<dbReference type="GO" id="GO:0006886">
    <property type="term" value="P:intracellular protein transport"/>
    <property type="evidence" value="ECO:0007669"/>
    <property type="project" value="InterPro"/>
</dbReference>
<feature type="compositionally biased region" description="Pro residues" evidence="8">
    <location>
        <begin position="146"/>
        <end position="173"/>
    </location>
</feature>
<dbReference type="InterPro" id="IPR012990">
    <property type="entry name" value="Beta-sandwich_Sec23_24"/>
</dbReference>
<evidence type="ECO:0000313" key="14">
    <source>
        <dbReference type="Ensembl" id="ENSOSIP00000002400.1"/>
    </source>
</evidence>
<keyword evidence="6" id="KW-0653">Protein transport</keyword>
<dbReference type="Pfam" id="PF04811">
    <property type="entry name" value="Sec23_trunk"/>
    <property type="match status" value="1"/>
</dbReference>
<dbReference type="GO" id="GO:0000149">
    <property type="term" value="F:SNARE binding"/>
    <property type="evidence" value="ECO:0007669"/>
    <property type="project" value="TreeGrafter"/>
</dbReference>
<dbReference type="PANTHER" id="PTHR13803:SF5">
    <property type="entry name" value="PROTEIN TRANSPORT PROTEIN SEC24C"/>
    <property type="match status" value="1"/>
</dbReference>
<name>A0A8C7WS26_9TELE</name>
<dbReference type="FunFam" id="3.40.50.410:FF:000020">
    <property type="entry name" value="protein transport protein Sec24D isoform X1"/>
    <property type="match status" value="1"/>
</dbReference>
<dbReference type="InterPro" id="IPR050550">
    <property type="entry name" value="SEC23_SEC24_subfamily"/>
</dbReference>
<dbReference type="GO" id="GO:0070971">
    <property type="term" value="C:endoplasmic reticulum exit site"/>
    <property type="evidence" value="ECO:0007669"/>
    <property type="project" value="TreeGrafter"/>
</dbReference>
<dbReference type="InterPro" id="IPR036175">
    <property type="entry name" value="Sec23/24_helical_dom_sf"/>
</dbReference>
<dbReference type="Pfam" id="PF04815">
    <property type="entry name" value="Sec23_helical"/>
    <property type="match status" value="1"/>
</dbReference>
<dbReference type="SUPFAM" id="SSF81995">
    <property type="entry name" value="beta-sandwich domain of Sec23/24"/>
    <property type="match status" value="1"/>
</dbReference>
<accession>A0A8C7WS26</accession>
<feature type="compositionally biased region" description="Low complexity" evidence="8">
    <location>
        <begin position="131"/>
        <end position="145"/>
    </location>
</feature>
<dbReference type="Pfam" id="PF08033">
    <property type="entry name" value="Sec23_BS"/>
    <property type="match status" value="1"/>
</dbReference>
<evidence type="ECO:0000256" key="4">
    <source>
        <dbReference type="ARBA" id="ARBA00008334"/>
    </source>
</evidence>
<dbReference type="InterPro" id="IPR036465">
    <property type="entry name" value="vWFA_dom_sf"/>
</dbReference>
<dbReference type="Proteomes" id="UP000694383">
    <property type="component" value="Unplaced"/>
</dbReference>
<dbReference type="InterPro" id="IPR006896">
    <property type="entry name" value="Sec23/24_trunk_dom"/>
</dbReference>
<dbReference type="Gene3D" id="2.60.40.1670">
    <property type="entry name" value="beta-sandwich domain of Sec23/24"/>
    <property type="match status" value="2"/>
</dbReference>
<organism evidence="14 15">
    <name type="scientific">Oryzias sinensis</name>
    <name type="common">Chinese medaka</name>
    <dbReference type="NCBI Taxonomy" id="183150"/>
    <lineage>
        <taxon>Eukaryota</taxon>
        <taxon>Metazoa</taxon>
        <taxon>Chordata</taxon>
        <taxon>Craniata</taxon>
        <taxon>Vertebrata</taxon>
        <taxon>Euteleostomi</taxon>
        <taxon>Actinopterygii</taxon>
        <taxon>Neopterygii</taxon>
        <taxon>Teleostei</taxon>
        <taxon>Neoteleostei</taxon>
        <taxon>Acanthomorphata</taxon>
        <taxon>Ovalentaria</taxon>
        <taxon>Atherinomorphae</taxon>
        <taxon>Beloniformes</taxon>
        <taxon>Adrianichthyidae</taxon>
        <taxon>Oryziinae</taxon>
        <taxon>Oryzias</taxon>
    </lineage>
</organism>
<dbReference type="Ensembl" id="ENSOSIT00000002570.1">
    <property type="protein sequence ID" value="ENSOSIP00000002400.1"/>
    <property type="gene ID" value="ENSOSIG00000001114.1"/>
</dbReference>
<evidence type="ECO:0000259" key="10">
    <source>
        <dbReference type="Pfam" id="PF04810"/>
    </source>
</evidence>
<feature type="domain" description="Sec23/Sec24 trunk" evidence="11">
    <location>
        <begin position="477"/>
        <end position="650"/>
    </location>
</feature>
<evidence type="ECO:0000259" key="9">
    <source>
        <dbReference type="Pfam" id="PF00626"/>
    </source>
</evidence>
<feature type="compositionally biased region" description="Low complexity" evidence="8">
    <location>
        <begin position="16"/>
        <end position="32"/>
    </location>
</feature>
<dbReference type="InterPro" id="IPR007123">
    <property type="entry name" value="Gelsolin-like_dom"/>
</dbReference>